<organism evidence="2 3">
    <name type="scientific">Chryseobacterium gleum ATCC 35910</name>
    <dbReference type="NCBI Taxonomy" id="525257"/>
    <lineage>
        <taxon>Bacteria</taxon>
        <taxon>Pseudomonadati</taxon>
        <taxon>Bacteroidota</taxon>
        <taxon>Flavobacteriia</taxon>
        <taxon>Flavobacteriales</taxon>
        <taxon>Weeksellaceae</taxon>
        <taxon>Chryseobacterium group</taxon>
        <taxon>Chryseobacterium</taxon>
    </lineage>
</organism>
<reference evidence="2" key="1">
    <citation type="submission" date="2010-06" db="EMBL/GenBank/DDBJ databases">
        <authorList>
            <person name="Muzny D."/>
            <person name="Qin X."/>
            <person name="Buhay C."/>
            <person name="Dugan-Rocha S."/>
            <person name="Ding Y."/>
            <person name="Chen G."/>
            <person name="Hawes A."/>
            <person name="Holder M."/>
            <person name="Jhangiani S."/>
            <person name="Johnson A."/>
            <person name="Khan Z."/>
            <person name="Li Z."/>
            <person name="Liu W."/>
            <person name="Liu X."/>
            <person name="Perez L."/>
            <person name="Shen H."/>
            <person name="Wang Q."/>
            <person name="Watt J."/>
            <person name="Xi L."/>
            <person name="Xin Y."/>
            <person name="Zhou J."/>
            <person name="Deng J."/>
            <person name="Jiang H."/>
            <person name="Liu Y."/>
            <person name="Qu J."/>
            <person name="Song X.-Z."/>
            <person name="Zhang L."/>
            <person name="Villasana D."/>
            <person name="Johnson A."/>
            <person name="Liu J."/>
            <person name="Liyanage D."/>
            <person name="Lorensuhewa L."/>
            <person name="Robinson T."/>
            <person name="Song A."/>
            <person name="Song B.-B."/>
            <person name="Dinh H."/>
            <person name="Thornton R."/>
            <person name="Coyle M."/>
            <person name="Francisco L."/>
            <person name="Jackson L."/>
            <person name="Javaid M."/>
            <person name="Korchina V."/>
            <person name="Kovar C."/>
            <person name="Mata R."/>
            <person name="Mathew T."/>
            <person name="Ngo R."/>
            <person name="Nguyen L."/>
            <person name="Nguyen N."/>
            <person name="Okwuonu G."/>
            <person name="Ongeri F."/>
            <person name="Pham C."/>
            <person name="Simmons D."/>
            <person name="Wilczek-Boney K."/>
            <person name="Hale W."/>
            <person name="Jakkamsetti A."/>
            <person name="Pham P."/>
            <person name="Ruth R."/>
            <person name="San Lucas F."/>
            <person name="Warren J."/>
            <person name="Zhang J."/>
            <person name="Zhao Z."/>
            <person name="Zhou C."/>
            <person name="Zhu D."/>
            <person name="Lee S."/>
            <person name="Bess C."/>
            <person name="Blankenburg K."/>
            <person name="Forbes L."/>
            <person name="Fu Q."/>
            <person name="Gubbala S."/>
            <person name="Hirani K."/>
            <person name="Jayaseelan J.C."/>
            <person name="Lara F."/>
            <person name="Munidasa M."/>
            <person name="Palculict T."/>
            <person name="Patil S."/>
            <person name="Pu L.-L."/>
            <person name="Saada N."/>
            <person name="Tang L."/>
            <person name="Weissenberger G."/>
            <person name="Zhu Y."/>
            <person name="Hemphill L."/>
            <person name="Shang Y."/>
            <person name="Youmans B."/>
            <person name="Ayvaz T."/>
            <person name="Ross M."/>
            <person name="Santibanez J."/>
            <person name="Aqrawi P."/>
            <person name="Gross S."/>
            <person name="Joshi V."/>
            <person name="Fowler G."/>
            <person name="Nazareth L."/>
            <person name="Reid J."/>
            <person name="Worley K."/>
            <person name="Petrosino J."/>
            <person name="Highlander S."/>
            <person name="Gibbs R."/>
        </authorList>
    </citation>
    <scope>NUCLEOTIDE SEQUENCE [LARGE SCALE GENOMIC DNA]</scope>
    <source>
        <strain evidence="2">ATCC 35910</strain>
    </source>
</reference>
<feature type="chain" id="PRO_5046965459" evidence="1">
    <location>
        <begin position="29"/>
        <end position="247"/>
    </location>
</feature>
<comment type="caution">
    <text evidence="2">The sequence shown here is derived from an EMBL/GenBank/DDBJ whole genome shotgun (WGS) entry which is preliminary data.</text>
</comment>
<name>A0ABP2IQQ1_CHRGE</name>
<protein>
    <submittedName>
        <fullName evidence="2">Uncharacterized protein</fullName>
    </submittedName>
</protein>
<accession>A0ABP2IQQ1</accession>
<keyword evidence="1" id="KW-0732">Signal</keyword>
<dbReference type="EMBL" id="ACKQ02000007">
    <property type="protein sequence ID" value="EFK36076.1"/>
    <property type="molecule type" value="Genomic_DNA"/>
</dbReference>
<sequence length="247" mass="28536">MIFQTKTLAMKKILTLLLLIGVTSLCYAQEQSFHDPEIWKHGLGKIKVISTELSKDSTQKDSKVYLKVHFYDIKNKMFRDYFADLDDEKREYVSHSNSFKCWSAMRQFSIMTVPFKVRARNKDGYVTAKADVDNVGFFVPFYVKSIDRYWVDKSSSHKISFGILLAPMAEELSDKNTQNYFNDSEKSYTAFMFSTSLAATYTYNKITFALIPVGFDFGTDKAGKKWINNGRYWFGFGLGIDTELFGF</sequence>
<gene>
    <name evidence="2" type="ORF">HMPREF0204_15145</name>
</gene>
<proteinExistence type="predicted"/>
<keyword evidence="3" id="KW-1185">Reference proteome</keyword>
<dbReference type="Proteomes" id="UP000002969">
    <property type="component" value="Unassembled WGS sequence"/>
</dbReference>
<evidence type="ECO:0000256" key="1">
    <source>
        <dbReference type="SAM" id="SignalP"/>
    </source>
</evidence>
<evidence type="ECO:0000313" key="3">
    <source>
        <dbReference type="Proteomes" id="UP000002969"/>
    </source>
</evidence>
<feature type="signal peptide" evidence="1">
    <location>
        <begin position="1"/>
        <end position="28"/>
    </location>
</feature>
<evidence type="ECO:0000313" key="2">
    <source>
        <dbReference type="EMBL" id="EFK36076.1"/>
    </source>
</evidence>